<evidence type="ECO:0000256" key="4">
    <source>
        <dbReference type="PROSITE-ProRule" id="PRU00433"/>
    </source>
</evidence>
<dbReference type="Proteomes" id="UP000184048">
    <property type="component" value="Unassembled WGS sequence"/>
</dbReference>
<dbReference type="SUPFAM" id="SSF46626">
    <property type="entry name" value="Cytochrome c"/>
    <property type="match status" value="1"/>
</dbReference>
<keyword evidence="3 4" id="KW-0408">Iron</keyword>
<evidence type="ECO:0000259" key="5">
    <source>
        <dbReference type="PROSITE" id="PS51007"/>
    </source>
</evidence>
<evidence type="ECO:0000313" key="7">
    <source>
        <dbReference type="Proteomes" id="UP000184048"/>
    </source>
</evidence>
<keyword evidence="7" id="KW-1185">Reference proteome</keyword>
<protein>
    <submittedName>
        <fullName evidence="6">Cytochrome C oxidase, cbb3-type, subunit III</fullName>
    </submittedName>
</protein>
<keyword evidence="2 4" id="KW-0479">Metal-binding</keyword>
<dbReference type="PANTHER" id="PTHR40394">
    <property type="entry name" value="LIPOPROTEIN-RELATED"/>
    <property type="match status" value="1"/>
</dbReference>
<dbReference type="EMBL" id="FQUU01000010">
    <property type="protein sequence ID" value="SHF39630.1"/>
    <property type="molecule type" value="Genomic_DNA"/>
</dbReference>
<sequence>MLPYKNFIALLLFTISLNTTYSQRKFPTPAYADTISNPIKGDISSITEGKKIYTRFCVTCHGNKGKGDGIAAPGLAKPPADHTSDFVQKQRDGALYWIITEGNRPMPTYKTTLTPTQRWEVVNYIRTLAKEKKS</sequence>
<dbReference type="GO" id="GO:0009055">
    <property type="term" value="F:electron transfer activity"/>
    <property type="evidence" value="ECO:0007669"/>
    <property type="project" value="InterPro"/>
</dbReference>
<dbReference type="GO" id="GO:0020037">
    <property type="term" value="F:heme binding"/>
    <property type="evidence" value="ECO:0007669"/>
    <property type="project" value="InterPro"/>
</dbReference>
<dbReference type="PROSITE" id="PS51007">
    <property type="entry name" value="CYTC"/>
    <property type="match status" value="1"/>
</dbReference>
<dbReference type="AlphaFoldDB" id="A0A1M5BB13"/>
<keyword evidence="1 4" id="KW-0349">Heme</keyword>
<name>A0A1M5BB13_9BACT</name>
<dbReference type="GO" id="GO:0046872">
    <property type="term" value="F:metal ion binding"/>
    <property type="evidence" value="ECO:0007669"/>
    <property type="project" value="UniProtKB-KW"/>
</dbReference>
<proteinExistence type="predicted"/>
<accession>A0A1M5BB13</accession>
<gene>
    <name evidence="6" type="ORF">SAMN02745131_02500</name>
</gene>
<reference evidence="6 7" key="1">
    <citation type="submission" date="2016-11" db="EMBL/GenBank/DDBJ databases">
        <authorList>
            <person name="Jaros S."/>
            <person name="Januszkiewicz K."/>
            <person name="Wedrychowicz H."/>
        </authorList>
    </citation>
    <scope>NUCLEOTIDE SEQUENCE [LARGE SCALE GENOMIC DNA]</scope>
    <source>
        <strain evidence="6 7">DSM 18119</strain>
    </source>
</reference>
<dbReference type="InterPro" id="IPR009056">
    <property type="entry name" value="Cyt_c-like_dom"/>
</dbReference>
<evidence type="ECO:0000313" key="6">
    <source>
        <dbReference type="EMBL" id="SHF39630.1"/>
    </source>
</evidence>
<dbReference type="Pfam" id="PF00034">
    <property type="entry name" value="Cytochrom_C"/>
    <property type="match status" value="1"/>
</dbReference>
<organism evidence="6 7">
    <name type="scientific">Flavisolibacter ginsengisoli DSM 18119</name>
    <dbReference type="NCBI Taxonomy" id="1121884"/>
    <lineage>
        <taxon>Bacteria</taxon>
        <taxon>Pseudomonadati</taxon>
        <taxon>Bacteroidota</taxon>
        <taxon>Chitinophagia</taxon>
        <taxon>Chitinophagales</taxon>
        <taxon>Chitinophagaceae</taxon>
        <taxon>Flavisolibacter</taxon>
    </lineage>
</organism>
<dbReference type="PANTHER" id="PTHR40394:SF2">
    <property type="entry name" value="QUINOL:CYTOCHROME C OXIDOREDUCTASE MEMBRANE PROTEIN"/>
    <property type="match status" value="1"/>
</dbReference>
<feature type="domain" description="Cytochrome c" evidence="5">
    <location>
        <begin position="44"/>
        <end position="129"/>
    </location>
</feature>
<evidence type="ECO:0000256" key="1">
    <source>
        <dbReference type="ARBA" id="ARBA00022617"/>
    </source>
</evidence>
<evidence type="ECO:0000256" key="2">
    <source>
        <dbReference type="ARBA" id="ARBA00022723"/>
    </source>
</evidence>
<dbReference type="OrthoDB" id="9811395at2"/>
<dbReference type="Gene3D" id="1.10.760.10">
    <property type="entry name" value="Cytochrome c-like domain"/>
    <property type="match status" value="1"/>
</dbReference>
<dbReference type="InterPro" id="IPR036909">
    <property type="entry name" value="Cyt_c-like_dom_sf"/>
</dbReference>
<dbReference type="RefSeq" id="WP_072835676.1">
    <property type="nucleotide sequence ID" value="NZ_FQUU01000010.1"/>
</dbReference>
<evidence type="ECO:0000256" key="3">
    <source>
        <dbReference type="ARBA" id="ARBA00023004"/>
    </source>
</evidence>
<dbReference type="STRING" id="1121884.SAMN02745131_02500"/>